<accession>A0A285QY53</accession>
<reference evidence="1 2" key="1">
    <citation type="submission" date="2017-07" db="EMBL/GenBank/DDBJ databases">
        <authorList>
            <person name="Sun Z.S."/>
            <person name="Albrecht U."/>
            <person name="Echele G."/>
            <person name="Lee C.C."/>
        </authorList>
    </citation>
    <scope>NUCLEOTIDE SEQUENCE [LARGE SCALE GENOMIC DNA]</scope>
    <source>
        <strain evidence="1 2">CGMCC 1.12672</strain>
    </source>
</reference>
<dbReference type="EMBL" id="OBMI01000002">
    <property type="protein sequence ID" value="SOB86890.1"/>
    <property type="molecule type" value="Genomic_DNA"/>
</dbReference>
<protein>
    <submittedName>
        <fullName evidence="1">Uncharacterized protein</fullName>
    </submittedName>
</protein>
<evidence type="ECO:0000313" key="1">
    <source>
        <dbReference type="EMBL" id="SOB86890.1"/>
    </source>
</evidence>
<dbReference type="RefSeq" id="WP_245858368.1">
    <property type="nucleotide sequence ID" value="NZ_OBMI01000002.1"/>
</dbReference>
<organism evidence="1 2">
    <name type="scientific">Sphingomonas guangdongensis</name>
    <dbReference type="NCBI Taxonomy" id="1141890"/>
    <lineage>
        <taxon>Bacteria</taxon>
        <taxon>Pseudomonadati</taxon>
        <taxon>Pseudomonadota</taxon>
        <taxon>Alphaproteobacteria</taxon>
        <taxon>Sphingomonadales</taxon>
        <taxon>Sphingomonadaceae</taxon>
        <taxon>Sphingomonas</taxon>
    </lineage>
</organism>
<name>A0A285QY53_9SPHN</name>
<gene>
    <name evidence="1" type="ORF">SAMN06297144_2001</name>
</gene>
<proteinExistence type="predicted"/>
<evidence type="ECO:0000313" key="2">
    <source>
        <dbReference type="Proteomes" id="UP000219494"/>
    </source>
</evidence>
<keyword evidence="2" id="KW-1185">Reference proteome</keyword>
<dbReference type="AlphaFoldDB" id="A0A285QY53"/>
<sequence>MIRTPPAALRRHRNRWVAFVGVALLAELTGCSEVRDPPPTLLAQGLPISGTRADARRAGFTECVNMDAVSLRCRRRAIRVGPLGPFEAAVDMVGSDGEGGFDQLTIWHERDNNAVYGIARLFAAAGWKHCYTGDGARGDQMILSHPAARVRVSMDVSYYAKRRIRLVPDWNRRERRCTPSDRAFRLNG</sequence>
<dbReference type="Proteomes" id="UP000219494">
    <property type="component" value="Unassembled WGS sequence"/>
</dbReference>